<dbReference type="PANTHER" id="PTHR35519:SF2">
    <property type="entry name" value="PH DOMAIN PROTEIN"/>
    <property type="match status" value="1"/>
</dbReference>
<keyword evidence="1" id="KW-0472">Membrane</keyword>
<keyword evidence="1" id="KW-0812">Transmembrane</keyword>
<reference evidence="2 3" key="1">
    <citation type="journal article" date="2011" name="J. Bacteriol.">
        <title>Genome sequence of Salinisphaera shabanensis, a gammaproteobacterium from the harsh, variable environment of the brine-seawater interface of the Shaban Deep in the Red Sea.</title>
        <authorList>
            <person name="Antunes A."/>
            <person name="Alam I."/>
            <person name="Bajic V.B."/>
            <person name="Stingl U."/>
        </authorList>
    </citation>
    <scope>NUCLEOTIDE SEQUENCE [LARGE SCALE GENOMIC DNA]</scope>
    <source>
        <strain evidence="2 3">E1L3A</strain>
    </source>
</reference>
<evidence type="ECO:0000313" key="3">
    <source>
        <dbReference type="Proteomes" id="UP000006242"/>
    </source>
</evidence>
<gene>
    <name evidence="2" type="ORF">SSPSH_001323</name>
</gene>
<protein>
    <recommendedName>
        <fullName evidence="4">DUF4112 domain-containing protein</fullName>
    </recommendedName>
</protein>
<evidence type="ECO:0000313" key="2">
    <source>
        <dbReference type="EMBL" id="ERJ19559.1"/>
    </source>
</evidence>
<dbReference type="InterPro" id="IPR025187">
    <property type="entry name" value="DUF4112"/>
</dbReference>
<dbReference type="RefSeq" id="WP_006912822.1">
    <property type="nucleotide sequence ID" value="NZ_AFNV02000008.1"/>
</dbReference>
<reference evidence="2 3" key="2">
    <citation type="journal article" date="2013" name="PLoS ONE">
        <title>INDIGO - INtegrated Data Warehouse of MIcrobial GenOmes with Examples from the Red Sea Extremophiles.</title>
        <authorList>
            <person name="Alam I."/>
            <person name="Antunes A."/>
            <person name="Kamau A.A."/>
            <person name="Ba Alawi W."/>
            <person name="Kalkatawi M."/>
            <person name="Stingl U."/>
            <person name="Bajic V.B."/>
        </authorList>
    </citation>
    <scope>NUCLEOTIDE SEQUENCE [LARGE SCALE GENOMIC DNA]</scope>
    <source>
        <strain evidence="2 3">E1L3A</strain>
    </source>
</reference>
<dbReference type="STRING" id="1033802.SSPSH_001323"/>
<dbReference type="PANTHER" id="PTHR35519">
    <property type="entry name" value="MEMBRANE PROTEINS"/>
    <property type="match status" value="1"/>
</dbReference>
<accession>U2FUF1</accession>
<feature type="transmembrane region" description="Helical" evidence="1">
    <location>
        <begin position="45"/>
        <end position="66"/>
    </location>
</feature>
<name>U2FUF1_9GAMM</name>
<dbReference type="eggNOG" id="ENOG5032RYR">
    <property type="taxonomic scope" value="Bacteria"/>
</dbReference>
<keyword evidence="1" id="KW-1133">Transmembrane helix</keyword>
<feature type="transmembrane region" description="Helical" evidence="1">
    <location>
        <begin position="135"/>
        <end position="156"/>
    </location>
</feature>
<comment type="caution">
    <text evidence="2">The sequence shown here is derived from an EMBL/GenBank/DDBJ whole genome shotgun (WGS) entry which is preliminary data.</text>
</comment>
<dbReference type="Pfam" id="PF13430">
    <property type="entry name" value="DUF4112"/>
    <property type="match status" value="1"/>
</dbReference>
<dbReference type="OrthoDB" id="513552at2"/>
<evidence type="ECO:0008006" key="4">
    <source>
        <dbReference type="Google" id="ProtNLM"/>
    </source>
</evidence>
<sequence>MNDAVSPTLLAKRRASLSRIDRIAWWLDDAFEIPVIRKRVGIDGIAGIVPFAGDLVGAGLSSLLVIEALRLGAPKRVWMRMGANAGVDFVVGLVPLFGDIFDMAWKANRRNERVLRRWLEQETAAEKKPSRWGGLIGVSLGLAAAFIVTVVLWRALFG</sequence>
<evidence type="ECO:0000256" key="1">
    <source>
        <dbReference type="SAM" id="Phobius"/>
    </source>
</evidence>
<dbReference type="Proteomes" id="UP000006242">
    <property type="component" value="Unassembled WGS sequence"/>
</dbReference>
<dbReference type="AlphaFoldDB" id="U2FUF1"/>
<organism evidence="2 3">
    <name type="scientific">Salinisphaera shabanensis E1L3A</name>
    <dbReference type="NCBI Taxonomy" id="1033802"/>
    <lineage>
        <taxon>Bacteria</taxon>
        <taxon>Pseudomonadati</taxon>
        <taxon>Pseudomonadota</taxon>
        <taxon>Gammaproteobacteria</taxon>
        <taxon>Salinisphaerales</taxon>
        <taxon>Salinisphaeraceae</taxon>
        <taxon>Salinisphaera</taxon>
    </lineage>
</organism>
<proteinExistence type="predicted"/>
<dbReference type="EMBL" id="AFNV02000008">
    <property type="protein sequence ID" value="ERJ19559.1"/>
    <property type="molecule type" value="Genomic_DNA"/>
</dbReference>
<keyword evidence="3" id="KW-1185">Reference proteome</keyword>